<name>A0A0M8PA80_9EURO</name>
<dbReference type="Proteomes" id="UP000037696">
    <property type="component" value="Unassembled WGS sequence"/>
</dbReference>
<sequence length="78" mass="9269">MYIAWQYEPMRDLVARIFGQLAGELQYFVTEMNDYKKVFTKKFVARREFRFHYGGLITALLVVLICTYVLQNATLHDI</sequence>
<dbReference type="EMBL" id="LHQQ01000071">
    <property type="protein sequence ID" value="KOS43921.1"/>
    <property type="molecule type" value="Genomic_DNA"/>
</dbReference>
<comment type="caution">
    <text evidence="2">The sequence shown here is derived from an EMBL/GenBank/DDBJ whole genome shotgun (WGS) entry which is preliminary data.</text>
</comment>
<keyword evidence="1" id="KW-0812">Transmembrane</keyword>
<keyword evidence="3" id="KW-1185">Reference proteome</keyword>
<accession>A0A0M8PA80</accession>
<keyword evidence="1" id="KW-1133">Transmembrane helix</keyword>
<feature type="transmembrane region" description="Helical" evidence="1">
    <location>
        <begin position="51"/>
        <end position="70"/>
    </location>
</feature>
<proteinExistence type="predicted"/>
<reference evidence="2 3" key="1">
    <citation type="submission" date="2015-08" db="EMBL/GenBank/DDBJ databases">
        <title>Genome sequencing of Penicillium nordicum.</title>
        <authorList>
            <person name="Nguyen H.D."/>
            <person name="Seifert K.A."/>
        </authorList>
    </citation>
    <scope>NUCLEOTIDE SEQUENCE [LARGE SCALE GENOMIC DNA]</scope>
    <source>
        <strain evidence="2 3">DAOMC 185683</strain>
    </source>
</reference>
<evidence type="ECO:0000313" key="2">
    <source>
        <dbReference type="EMBL" id="KOS43921.1"/>
    </source>
</evidence>
<keyword evidence="1" id="KW-0472">Membrane</keyword>
<gene>
    <name evidence="2" type="ORF">ACN38_g5184</name>
</gene>
<evidence type="ECO:0000256" key="1">
    <source>
        <dbReference type="SAM" id="Phobius"/>
    </source>
</evidence>
<dbReference type="AlphaFoldDB" id="A0A0M8PA80"/>
<protein>
    <submittedName>
        <fullName evidence="2">Uncharacterized protein</fullName>
    </submittedName>
</protein>
<organism evidence="2 3">
    <name type="scientific">Penicillium nordicum</name>
    <dbReference type="NCBI Taxonomy" id="229535"/>
    <lineage>
        <taxon>Eukaryota</taxon>
        <taxon>Fungi</taxon>
        <taxon>Dikarya</taxon>
        <taxon>Ascomycota</taxon>
        <taxon>Pezizomycotina</taxon>
        <taxon>Eurotiomycetes</taxon>
        <taxon>Eurotiomycetidae</taxon>
        <taxon>Eurotiales</taxon>
        <taxon>Aspergillaceae</taxon>
        <taxon>Penicillium</taxon>
    </lineage>
</organism>
<evidence type="ECO:0000313" key="3">
    <source>
        <dbReference type="Proteomes" id="UP000037696"/>
    </source>
</evidence>